<evidence type="ECO:0000256" key="4">
    <source>
        <dbReference type="ARBA" id="ARBA00022777"/>
    </source>
</evidence>
<gene>
    <name evidence="7" type="ORF">AAF712_016393</name>
</gene>
<keyword evidence="4" id="KW-0418">Kinase</keyword>
<dbReference type="EMBL" id="JBBXMP010000766">
    <property type="protein sequence ID" value="KAL0056989.1"/>
    <property type="molecule type" value="Genomic_DNA"/>
</dbReference>
<dbReference type="Proteomes" id="UP001437256">
    <property type="component" value="Unassembled WGS sequence"/>
</dbReference>
<dbReference type="PROSITE" id="PS00108">
    <property type="entry name" value="PROTEIN_KINASE_ST"/>
    <property type="match status" value="1"/>
</dbReference>
<organism evidence="7 8">
    <name type="scientific">Marasmius tenuissimus</name>
    <dbReference type="NCBI Taxonomy" id="585030"/>
    <lineage>
        <taxon>Eukaryota</taxon>
        <taxon>Fungi</taxon>
        <taxon>Dikarya</taxon>
        <taxon>Basidiomycota</taxon>
        <taxon>Agaricomycotina</taxon>
        <taxon>Agaricomycetes</taxon>
        <taxon>Agaricomycetidae</taxon>
        <taxon>Agaricales</taxon>
        <taxon>Marasmiineae</taxon>
        <taxon>Marasmiaceae</taxon>
        <taxon>Marasmius</taxon>
    </lineage>
</organism>
<dbReference type="InterPro" id="IPR030616">
    <property type="entry name" value="Aur-like"/>
</dbReference>
<keyword evidence="2" id="KW-0808">Transferase</keyword>
<evidence type="ECO:0000313" key="8">
    <source>
        <dbReference type="Proteomes" id="UP001437256"/>
    </source>
</evidence>
<keyword evidence="5" id="KW-0067">ATP-binding</keyword>
<dbReference type="Pfam" id="PF00069">
    <property type="entry name" value="Pkinase"/>
    <property type="match status" value="1"/>
</dbReference>
<name>A0ABR2Z6W1_9AGAR</name>
<keyword evidence="8" id="KW-1185">Reference proteome</keyword>
<evidence type="ECO:0000256" key="2">
    <source>
        <dbReference type="ARBA" id="ARBA00022679"/>
    </source>
</evidence>
<comment type="caution">
    <text evidence="7">The sequence shown here is derived from an EMBL/GenBank/DDBJ whole genome shotgun (WGS) entry which is preliminary data.</text>
</comment>
<evidence type="ECO:0000256" key="1">
    <source>
        <dbReference type="ARBA" id="ARBA00022527"/>
    </source>
</evidence>
<dbReference type="SUPFAM" id="SSF56112">
    <property type="entry name" value="Protein kinase-like (PK-like)"/>
    <property type="match status" value="1"/>
</dbReference>
<proteinExistence type="predicted"/>
<feature type="domain" description="Protein kinase" evidence="6">
    <location>
        <begin position="1"/>
        <end position="167"/>
    </location>
</feature>
<dbReference type="Gene3D" id="1.10.510.10">
    <property type="entry name" value="Transferase(Phosphotransferase) domain 1"/>
    <property type="match status" value="1"/>
</dbReference>
<dbReference type="InterPro" id="IPR011009">
    <property type="entry name" value="Kinase-like_dom_sf"/>
</dbReference>
<evidence type="ECO:0000256" key="5">
    <source>
        <dbReference type="ARBA" id="ARBA00022840"/>
    </source>
</evidence>
<dbReference type="InterPro" id="IPR000719">
    <property type="entry name" value="Prot_kinase_dom"/>
</dbReference>
<evidence type="ECO:0000259" key="6">
    <source>
        <dbReference type="PROSITE" id="PS50011"/>
    </source>
</evidence>
<sequence>EGIAKHITYQMCDALSYIHNKGVTHRDIKPENVLLTSSSPPQVKITDFGLSVVSDKLTMLTTICGTPAYLAPEMIRRTPNQGYDNLVDSWSTGVVVFNMLTRASPFLEGDHPQGLHVWLCGRTIDWQVFEDAAIPVGCECRKFIERLVEEDPQKRMDMREALSHPWLIEDIES</sequence>
<evidence type="ECO:0000313" key="7">
    <source>
        <dbReference type="EMBL" id="KAL0056989.1"/>
    </source>
</evidence>
<dbReference type="PROSITE" id="PS50011">
    <property type="entry name" value="PROTEIN_KINASE_DOM"/>
    <property type="match status" value="1"/>
</dbReference>
<keyword evidence="1" id="KW-0723">Serine/threonine-protein kinase</keyword>
<dbReference type="InterPro" id="IPR008271">
    <property type="entry name" value="Ser/Thr_kinase_AS"/>
</dbReference>
<protein>
    <recommendedName>
        <fullName evidence="6">Protein kinase domain-containing protein</fullName>
    </recommendedName>
</protein>
<feature type="non-terminal residue" evidence="7">
    <location>
        <position position="1"/>
    </location>
</feature>
<dbReference type="PANTHER" id="PTHR24350">
    <property type="entry name" value="SERINE/THREONINE-PROTEIN KINASE IAL-RELATED"/>
    <property type="match status" value="1"/>
</dbReference>
<keyword evidence="3" id="KW-0547">Nucleotide-binding</keyword>
<accession>A0ABR2Z6W1</accession>
<evidence type="ECO:0000256" key="3">
    <source>
        <dbReference type="ARBA" id="ARBA00022741"/>
    </source>
</evidence>
<dbReference type="SMART" id="SM00220">
    <property type="entry name" value="S_TKc"/>
    <property type="match status" value="1"/>
</dbReference>
<reference evidence="7 8" key="1">
    <citation type="submission" date="2024-05" db="EMBL/GenBank/DDBJ databases">
        <title>A draft genome resource for the thread blight pathogen Marasmius tenuissimus strain MS-2.</title>
        <authorList>
            <person name="Yulfo-Soto G.E."/>
            <person name="Baruah I.K."/>
            <person name="Amoako-Attah I."/>
            <person name="Bukari Y."/>
            <person name="Meinhardt L.W."/>
            <person name="Bailey B.A."/>
            <person name="Cohen S.P."/>
        </authorList>
    </citation>
    <scope>NUCLEOTIDE SEQUENCE [LARGE SCALE GENOMIC DNA]</scope>
    <source>
        <strain evidence="7 8">MS-2</strain>
    </source>
</reference>